<dbReference type="InterPro" id="IPR003172">
    <property type="entry name" value="ML_dom"/>
</dbReference>
<evidence type="ECO:0000256" key="3">
    <source>
        <dbReference type="ARBA" id="ARBA00022525"/>
    </source>
</evidence>
<comment type="similarity">
    <text evidence="2">Belongs to the NPC2 family.</text>
</comment>
<dbReference type="Gene3D" id="2.60.40.770">
    <property type="match status" value="1"/>
</dbReference>
<dbReference type="EMBL" id="MZ824390">
    <property type="protein sequence ID" value="UXW65970.1"/>
    <property type="molecule type" value="mRNA"/>
</dbReference>
<accession>A0A977TJV4</accession>
<protein>
    <submittedName>
        <fullName evidence="6">NPC-like allergen</fullName>
    </submittedName>
</protein>
<dbReference type="SUPFAM" id="SSF81296">
    <property type="entry name" value="E set domains"/>
    <property type="match status" value="1"/>
</dbReference>
<keyword evidence="3" id="KW-0964">Secreted</keyword>
<evidence type="ECO:0000256" key="4">
    <source>
        <dbReference type="SAM" id="SignalP"/>
    </source>
</evidence>
<comment type="subcellular location">
    <subcellularLocation>
        <location evidence="1">Secreted</location>
    </subcellularLocation>
</comment>
<keyword evidence="4" id="KW-0732">Signal</keyword>
<dbReference type="InterPro" id="IPR014756">
    <property type="entry name" value="Ig_E-set"/>
</dbReference>
<dbReference type="FunFam" id="2.60.40.770:FF:000001">
    <property type="entry name" value="NPC intracellular cholesterol transporter 2"/>
    <property type="match status" value="1"/>
</dbReference>
<dbReference type="AlphaFoldDB" id="A0A977TJV4"/>
<evidence type="ECO:0000259" key="5">
    <source>
        <dbReference type="SMART" id="SM00737"/>
    </source>
</evidence>
<feature type="chain" id="PRO_5037377643" evidence="4">
    <location>
        <begin position="24"/>
        <end position="154"/>
    </location>
</feature>
<feature type="signal peptide" evidence="4">
    <location>
        <begin position="1"/>
        <end position="23"/>
    </location>
</feature>
<dbReference type="GO" id="GO:0005576">
    <property type="term" value="C:extracellular region"/>
    <property type="evidence" value="ECO:0007669"/>
    <property type="project" value="UniProtKB-SubCell"/>
</dbReference>
<proteinExistence type="evidence at transcript level"/>
<organism evidence="6">
    <name type="scientific">Tyrophagus putrescentiae</name>
    <name type="common">Mold mite</name>
    <name type="synonym">Acarus putrescentiae</name>
    <dbReference type="NCBI Taxonomy" id="59818"/>
    <lineage>
        <taxon>Eukaryota</taxon>
        <taxon>Metazoa</taxon>
        <taxon>Ecdysozoa</taxon>
        <taxon>Arthropoda</taxon>
        <taxon>Chelicerata</taxon>
        <taxon>Arachnida</taxon>
        <taxon>Acari</taxon>
        <taxon>Acariformes</taxon>
        <taxon>Sarcoptiformes</taxon>
        <taxon>Astigmata</taxon>
        <taxon>Acaroidea</taxon>
        <taxon>Acaridae</taxon>
        <taxon>Tyrophaginae</taxon>
        <taxon>Tyrophagus</taxon>
    </lineage>
</organism>
<evidence type="ECO:0000256" key="2">
    <source>
        <dbReference type="ARBA" id="ARBA00006370"/>
    </source>
</evidence>
<reference evidence="6" key="1">
    <citation type="submission" date="2021-08" db="EMBL/GenBank/DDBJ databases">
        <title>Three dimension-genome, Allergenome, and Novel Allergens of Tyrophagus putrescentiae.</title>
        <authorList>
            <person name="Cui Y."/>
        </authorList>
    </citation>
    <scope>NUCLEOTIDE SEQUENCE</scope>
</reference>
<dbReference type="SMART" id="SM00737">
    <property type="entry name" value="ML"/>
    <property type="match status" value="1"/>
</dbReference>
<name>A0A977TJV4_TYRPU</name>
<sequence length="154" mass="16550">MNLPVFLLSVFLLVLLTGPTVNGKLVTLCDSPHGTFQSVSILNCKNTDRFCVFKKNTNVSIEVNFVPNYAATSVQTKIIGDVAGVPIPFPVNPKEACGNYGLNCPLTTGDKTQFKMELPIKAAYPAIAVGVTIKLVDESSANLVCLKFNAKITE</sequence>
<evidence type="ECO:0000313" key="6">
    <source>
        <dbReference type="EMBL" id="UXW65970.1"/>
    </source>
</evidence>
<evidence type="ECO:0000256" key="1">
    <source>
        <dbReference type="ARBA" id="ARBA00004613"/>
    </source>
</evidence>
<feature type="domain" description="MD-2-related lipid-recognition" evidence="5">
    <location>
        <begin position="26"/>
        <end position="150"/>
    </location>
</feature>
<dbReference type="Pfam" id="PF02221">
    <property type="entry name" value="E1_DerP2_DerF2"/>
    <property type="match status" value="1"/>
</dbReference>